<dbReference type="SUPFAM" id="SSF53850">
    <property type="entry name" value="Periplasmic binding protein-like II"/>
    <property type="match status" value="1"/>
</dbReference>
<dbReference type="Pfam" id="PF13416">
    <property type="entry name" value="SBP_bac_8"/>
    <property type="match status" value="1"/>
</dbReference>
<comment type="caution">
    <text evidence="1">The sequence shown here is derived from an EMBL/GenBank/DDBJ whole genome shotgun (WGS) entry which is preliminary data.</text>
</comment>
<sequence>MRKFNVILLILVGVLFLAGCELPDDISKGNDPNLKNWELLAESAENTSVTLVTDYEDPVVLEWLKKEYADFLKAEYDIELNVVVQSYQRMLEILSEDQALENNEGRYDLILLREEGFSELHNKQLLYGPFYDSMPNFSTYVDTNLFEFKYKEGLLVEGYLVPIGRKQLSMIYNQDIFYEPPADYDDLMTFVKEYKRSFVYPDPRASEVGMNFVVGLAVRNANYEKLLVAKTDQEVAQLIGDGLELLNDIEPYLYETGEWYPESISDIEDLFIEGELVFSMSMNYDYATQMARDYIFPEGSASFIFEGGTTGPVEWAGIPFNAPNKSGAIVAIEAFLSPEIQGSRYDEKHGGYLPIYTVGHTPEEAFSELDTVRVRSTSVKYETFLNSRIGDLPKPVKEMIIDLWEENVLDDHSESPEL</sequence>
<dbReference type="PANTHER" id="PTHR42779:SF1">
    <property type="entry name" value="PROTEIN YNJB"/>
    <property type="match status" value="1"/>
</dbReference>
<reference evidence="1 2" key="1">
    <citation type="submission" date="2021-01" db="EMBL/GenBank/DDBJ databases">
        <title>Genomic Encyclopedia of Type Strains, Phase IV (KMG-IV): sequencing the most valuable type-strain genomes for metagenomic binning, comparative biology and taxonomic classification.</title>
        <authorList>
            <person name="Goeker M."/>
        </authorList>
    </citation>
    <scope>NUCLEOTIDE SEQUENCE [LARGE SCALE GENOMIC DNA]</scope>
    <source>
        <strain evidence="1 2">DSM 24436</strain>
    </source>
</reference>
<dbReference type="Gene3D" id="3.40.190.10">
    <property type="entry name" value="Periplasmic binding protein-like II"/>
    <property type="match status" value="2"/>
</dbReference>
<proteinExistence type="predicted"/>
<dbReference type="Proteomes" id="UP000767854">
    <property type="component" value="Unassembled WGS sequence"/>
</dbReference>
<dbReference type="RefSeq" id="WP_204663969.1">
    <property type="nucleotide sequence ID" value="NZ_JAFBDT010000010.1"/>
</dbReference>
<dbReference type="PANTHER" id="PTHR42779">
    <property type="entry name" value="PROTEIN YNJB"/>
    <property type="match status" value="1"/>
</dbReference>
<dbReference type="InterPro" id="IPR006059">
    <property type="entry name" value="SBP"/>
</dbReference>
<protein>
    <submittedName>
        <fullName evidence="1">Spermidine/putrescine transport system substrate-binding protein</fullName>
    </submittedName>
</protein>
<keyword evidence="2" id="KW-1185">Reference proteome</keyword>
<dbReference type="EMBL" id="JAFBDT010000010">
    <property type="protein sequence ID" value="MBM7561976.1"/>
    <property type="molecule type" value="Genomic_DNA"/>
</dbReference>
<name>A0ABS2MRG7_9FIRM</name>
<accession>A0ABS2MRG7</accession>
<gene>
    <name evidence="1" type="ORF">JOC49_001519</name>
</gene>
<evidence type="ECO:0000313" key="2">
    <source>
        <dbReference type="Proteomes" id="UP000767854"/>
    </source>
</evidence>
<evidence type="ECO:0000313" key="1">
    <source>
        <dbReference type="EMBL" id="MBM7561976.1"/>
    </source>
</evidence>
<organism evidence="1 2">
    <name type="scientific">Fusibacter tunisiensis</name>
    <dbReference type="NCBI Taxonomy" id="1008308"/>
    <lineage>
        <taxon>Bacteria</taxon>
        <taxon>Bacillati</taxon>
        <taxon>Bacillota</taxon>
        <taxon>Clostridia</taxon>
        <taxon>Eubacteriales</taxon>
        <taxon>Eubacteriales Family XII. Incertae Sedis</taxon>
        <taxon>Fusibacter</taxon>
    </lineage>
</organism>
<dbReference type="PROSITE" id="PS51257">
    <property type="entry name" value="PROKAR_LIPOPROTEIN"/>
    <property type="match status" value="1"/>
</dbReference>